<dbReference type="Proteomes" id="UP001177260">
    <property type="component" value="Unassembled WGS sequence"/>
</dbReference>
<organism evidence="1 2">
    <name type="scientific">Aspergillus melleus</name>
    <dbReference type="NCBI Taxonomy" id="138277"/>
    <lineage>
        <taxon>Eukaryota</taxon>
        <taxon>Fungi</taxon>
        <taxon>Dikarya</taxon>
        <taxon>Ascomycota</taxon>
        <taxon>Pezizomycotina</taxon>
        <taxon>Eurotiomycetes</taxon>
        <taxon>Eurotiomycetidae</taxon>
        <taxon>Eurotiales</taxon>
        <taxon>Aspergillaceae</taxon>
        <taxon>Aspergillus</taxon>
        <taxon>Aspergillus subgen. Circumdati</taxon>
    </lineage>
</organism>
<gene>
    <name evidence="1" type="ORF">N8T08_000836</name>
</gene>
<evidence type="ECO:0000313" key="2">
    <source>
        <dbReference type="Proteomes" id="UP001177260"/>
    </source>
</evidence>
<reference evidence="1 2" key="1">
    <citation type="journal article" date="2023" name="ACS Omega">
        <title>Identification of the Neoaspergillic Acid Biosynthesis Gene Cluster by Establishing an In Vitro CRISPR-Ribonucleoprotein Genetic System in Aspergillus melleus.</title>
        <authorList>
            <person name="Yuan B."/>
            <person name="Grau M.F."/>
            <person name="Murata R.M."/>
            <person name="Torok T."/>
            <person name="Venkateswaran K."/>
            <person name="Stajich J.E."/>
            <person name="Wang C.C.C."/>
        </authorList>
    </citation>
    <scope>NUCLEOTIDE SEQUENCE [LARGE SCALE GENOMIC DNA]</scope>
    <source>
        <strain evidence="1 2">IMV 1140</strain>
    </source>
</reference>
<protein>
    <submittedName>
        <fullName evidence="1">Uncharacterized protein</fullName>
    </submittedName>
</protein>
<keyword evidence="2" id="KW-1185">Reference proteome</keyword>
<sequence>MAQRLRKLDFSRMKKRNHSSTSSASSPTLPVLETPAAFSVQSFSPGPAGKQKKAFFGKSPVRPSVFVENIEDGGMDVSVVAGRSLDSKTGLANTHGEEESISRAKTRYFEEFFDTSNPLASPKPRTIQEDIIVVEMKLRTRVKDDEEFGSLIASRMASIYQRPDDQFMISIQQDSHLYMGTPRFPAYLVKIFALPHHIGPATNLRCTILIQELLQEVALIGPNRGVVLFLPTLEENLATNNATIMGEIPRLDRPSSEEKDRGIFRSITRSLSRLKSSSTHSAPASEATTSSWTGVMGHAREESAIRDDPAHPVDGSYAERLTSFGQTYGLRKYGGRALSRQDNPLGVDSYSRSPIHIKSLQSFKFFDTMEQHCSTTVSSKVEEREGNLFDAPDGAALIHACNCQGCWSAGIARVFRTKYPAAYAIYKAHCEQMMRSPKTIAAPRASGGMMPVDNNRNLLSPEGTTLIIPPQEKDYAGHRGTKKHWIICLFTSRKFGRKASPPDVILANTELAVMDMKRQLEELRIDESVEVPINGLWSCRFNSGLFRVDWSLSRRVLENAGLDVVVVRPEGEE</sequence>
<proteinExistence type="predicted"/>
<accession>A0ACC3APF1</accession>
<name>A0ACC3APF1_9EURO</name>
<evidence type="ECO:0000313" key="1">
    <source>
        <dbReference type="EMBL" id="KAK1139385.1"/>
    </source>
</evidence>
<dbReference type="EMBL" id="JAOPJF010000109">
    <property type="protein sequence ID" value="KAK1139385.1"/>
    <property type="molecule type" value="Genomic_DNA"/>
</dbReference>
<comment type="caution">
    <text evidence="1">The sequence shown here is derived from an EMBL/GenBank/DDBJ whole genome shotgun (WGS) entry which is preliminary data.</text>
</comment>